<evidence type="ECO:0000313" key="2">
    <source>
        <dbReference type="EMBL" id="SVD88776.1"/>
    </source>
</evidence>
<dbReference type="NCBIfam" id="TIGR01764">
    <property type="entry name" value="excise"/>
    <property type="match status" value="1"/>
</dbReference>
<protein>
    <recommendedName>
        <fullName evidence="1">Helix-turn-helix domain-containing protein</fullName>
    </recommendedName>
</protein>
<dbReference type="AlphaFoldDB" id="A0A382YZX2"/>
<dbReference type="SUPFAM" id="SSF46955">
    <property type="entry name" value="Putative DNA-binding domain"/>
    <property type="match status" value="1"/>
</dbReference>
<dbReference type="GO" id="GO:0003677">
    <property type="term" value="F:DNA binding"/>
    <property type="evidence" value="ECO:0007669"/>
    <property type="project" value="InterPro"/>
</dbReference>
<dbReference type="Pfam" id="PF12728">
    <property type="entry name" value="HTH_17"/>
    <property type="match status" value="1"/>
</dbReference>
<evidence type="ECO:0000259" key="1">
    <source>
        <dbReference type="Pfam" id="PF12728"/>
    </source>
</evidence>
<proteinExistence type="predicted"/>
<name>A0A382YZX2_9ZZZZ</name>
<reference evidence="2" key="1">
    <citation type="submission" date="2018-05" db="EMBL/GenBank/DDBJ databases">
        <authorList>
            <person name="Lanie J.A."/>
            <person name="Ng W.-L."/>
            <person name="Kazmierczak K.M."/>
            <person name="Andrzejewski T.M."/>
            <person name="Davidsen T.M."/>
            <person name="Wayne K.J."/>
            <person name="Tettelin H."/>
            <person name="Glass J.I."/>
            <person name="Rusch D."/>
            <person name="Podicherti R."/>
            <person name="Tsui H.-C.T."/>
            <person name="Winkler M.E."/>
        </authorList>
    </citation>
    <scope>NUCLEOTIDE SEQUENCE</scope>
</reference>
<dbReference type="EMBL" id="UINC01179872">
    <property type="protein sequence ID" value="SVD88776.1"/>
    <property type="molecule type" value="Genomic_DNA"/>
</dbReference>
<dbReference type="InterPro" id="IPR041657">
    <property type="entry name" value="HTH_17"/>
</dbReference>
<gene>
    <name evidence="2" type="ORF">METZ01_LOCUS441630</name>
</gene>
<sequence>MDELLTVKEVAEKLKVSRPTIYTFIGLGLKYIKLGERSLRFRPSEVERFVKTMEQKTK</sequence>
<organism evidence="2">
    <name type="scientific">marine metagenome</name>
    <dbReference type="NCBI Taxonomy" id="408172"/>
    <lineage>
        <taxon>unclassified sequences</taxon>
        <taxon>metagenomes</taxon>
        <taxon>ecological metagenomes</taxon>
    </lineage>
</organism>
<accession>A0A382YZX2</accession>
<feature type="domain" description="Helix-turn-helix" evidence="1">
    <location>
        <begin position="4"/>
        <end position="51"/>
    </location>
</feature>
<dbReference type="InterPro" id="IPR010093">
    <property type="entry name" value="SinI_DNA-bd"/>
</dbReference>
<dbReference type="InterPro" id="IPR009061">
    <property type="entry name" value="DNA-bd_dom_put_sf"/>
</dbReference>